<name>A0A074Z073_AURSE</name>
<dbReference type="HOGENOM" id="CLU_1065529_0_0_1"/>
<reference evidence="1 2" key="1">
    <citation type="journal article" date="2014" name="BMC Genomics">
        <title>Genome sequencing of four Aureobasidium pullulans varieties: biotechnological potential, stress tolerance, and description of new species.</title>
        <authorList>
            <person name="Gostin Ar C."/>
            <person name="Ohm R.A."/>
            <person name="Kogej T."/>
            <person name="Sonjak S."/>
            <person name="Turk M."/>
            <person name="Zajc J."/>
            <person name="Zalar P."/>
            <person name="Grube M."/>
            <person name="Sun H."/>
            <person name="Han J."/>
            <person name="Sharma A."/>
            <person name="Chiniquy J."/>
            <person name="Ngan C.Y."/>
            <person name="Lipzen A."/>
            <person name="Barry K."/>
            <person name="Grigoriev I.V."/>
            <person name="Gunde-Cimerman N."/>
        </authorList>
    </citation>
    <scope>NUCLEOTIDE SEQUENCE [LARGE SCALE GENOMIC DNA]</scope>
    <source>
        <strain evidence="1 2">EXF-2481</strain>
    </source>
</reference>
<dbReference type="GeneID" id="25364579"/>
<proteinExistence type="predicted"/>
<sequence length="261" mass="31293">MFNITASCCSTRGIKGADRNKEPSKARTRVYLRQHKEAIAARSRIYYQQNKEKIKTRRLEQRPIRVERWKVKRTEQLEESILYYVQHKEEILALREANRLETAKKRNAHYERHKEALKEVARICLEQHKEKISARRKMKYWKQKETAVAQPTLDFEQHKKEIRRLLNKKHDSDTRKRFAERQRELRAADPSLERRMSMRRWLVQCAEREAFAWKTHIPVVYPEELDKTCSACSKSRIGGFKFCKFLTACIRDAIARNFVMA</sequence>
<dbReference type="InParanoid" id="A0A074Z073"/>
<dbReference type="OrthoDB" id="10450280at2759"/>
<dbReference type="Proteomes" id="UP000030641">
    <property type="component" value="Unassembled WGS sequence"/>
</dbReference>
<evidence type="ECO:0000313" key="1">
    <source>
        <dbReference type="EMBL" id="KEQ92501.1"/>
    </source>
</evidence>
<gene>
    <name evidence="1" type="ORF">AUEXF2481DRAFT_32093</name>
</gene>
<dbReference type="EMBL" id="KL584770">
    <property type="protein sequence ID" value="KEQ92501.1"/>
    <property type="molecule type" value="Genomic_DNA"/>
</dbReference>
<protein>
    <submittedName>
        <fullName evidence="1">Uncharacterized protein</fullName>
    </submittedName>
</protein>
<dbReference type="AlphaFoldDB" id="A0A074Z073"/>
<keyword evidence="2" id="KW-1185">Reference proteome</keyword>
<organism evidence="1 2">
    <name type="scientific">Aureobasidium subglaciale (strain EXF-2481)</name>
    <name type="common">Aureobasidium pullulans var. subglaciale</name>
    <dbReference type="NCBI Taxonomy" id="1043005"/>
    <lineage>
        <taxon>Eukaryota</taxon>
        <taxon>Fungi</taxon>
        <taxon>Dikarya</taxon>
        <taxon>Ascomycota</taxon>
        <taxon>Pezizomycotina</taxon>
        <taxon>Dothideomycetes</taxon>
        <taxon>Dothideomycetidae</taxon>
        <taxon>Dothideales</taxon>
        <taxon>Saccotheciaceae</taxon>
        <taxon>Aureobasidium</taxon>
    </lineage>
</organism>
<evidence type="ECO:0000313" key="2">
    <source>
        <dbReference type="Proteomes" id="UP000030641"/>
    </source>
</evidence>
<accession>A0A074Z073</accession>
<dbReference type="RefSeq" id="XP_013340951.1">
    <property type="nucleotide sequence ID" value="XM_013485497.1"/>
</dbReference>